<dbReference type="eggNOG" id="COG3022">
    <property type="taxonomic scope" value="Bacteria"/>
</dbReference>
<gene>
    <name evidence="1" type="ORF">SAMN04489860_1508</name>
</gene>
<evidence type="ECO:0000313" key="2">
    <source>
        <dbReference type="Proteomes" id="UP000185663"/>
    </source>
</evidence>
<name>A0A1H1S1K0_9CELL</name>
<keyword evidence="2" id="KW-1185">Reference proteome</keyword>
<protein>
    <recommendedName>
        <fullName evidence="3">Peroxide stress protein YaaA</fullName>
    </recommendedName>
</protein>
<dbReference type="GO" id="GO:0005829">
    <property type="term" value="C:cytosol"/>
    <property type="evidence" value="ECO:0007669"/>
    <property type="project" value="TreeGrafter"/>
</dbReference>
<accession>A0A1H1S1K0</accession>
<evidence type="ECO:0000313" key="1">
    <source>
        <dbReference type="EMBL" id="SDS41900.1"/>
    </source>
</evidence>
<dbReference type="EMBL" id="LT629776">
    <property type="protein sequence ID" value="SDS41900.1"/>
    <property type="molecule type" value="Genomic_DNA"/>
</dbReference>
<dbReference type="STRING" id="545619.SAMN04489860_1508"/>
<dbReference type="GO" id="GO:0033194">
    <property type="term" value="P:response to hydroperoxide"/>
    <property type="evidence" value="ECO:0007669"/>
    <property type="project" value="TreeGrafter"/>
</dbReference>
<dbReference type="AlphaFoldDB" id="A0A1H1S1K0"/>
<dbReference type="Pfam" id="PF03883">
    <property type="entry name" value="H2O2_YaaD"/>
    <property type="match status" value="1"/>
</dbReference>
<dbReference type="PANTHER" id="PTHR30283">
    <property type="entry name" value="PEROXIDE STRESS RESPONSE PROTEIN YAAA"/>
    <property type="match status" value="1"/>
</dbReference>
<dbReference type="OrthoDB" id="3210767at2"/>
<dbReference type="InterPro" id="IPR005583">
    <property type="entry name" value="YaaA"/>
</dbReference>
<reference evidence="2" key="1">
    <citation type="submission" date="2016-10" db="EMBL/GenBank/DDBJ databases">
        <authorList>
            <person name="Varghese N."/>
            <person name="Submissions S."/>
        </authorList>
    </citation>
    <scope>NUCLEOTIDE SEQUENCE [LARGE SCALE GENOMIC DNA]</scope>
    <source>
        <strain evidence="2">DSM 22126</strain>
    </source>
</reference>
<organism evidence="1 2">
    <name type="scientific">Paraoerskovia marina</name>
    <dbReference type="NCBI Taxonomy" id="545619"/>
    <lineage>
        <taxon>Bacteria</taxon>
        <taxon>Bacillati</taxon>
        <taxon>Actinomycetota</taxon>
        <taxon>Actinomycetes</taxon>
        <taxon>Micrococcales</taxon>
        <taxon>Cellulomonadaceae</taxon>
        <taxon>Paraoerskovia</taxon>
    </lineage>
</organism>
<dbReference type="RefSeq" id="WP_083372124.1">
    <property type="nucleotide sequence ID" value="NZ_LT629776.1"/>
</dbReference>
<dbReference type="PANTHER" id="PTHR30283:SF4">
    <property type="entry name" value="PEROXIDE STRESS RESISTANCE PROTEIN YAAA"/>
    <property type="match status" value="1"/>
</dbReference>
<evidence type="ECO:0008006" key="3">
    <source>
        <dbReference type="Google" id="ProtNLM"/>
    </source>
</evidence>
<dbReference type="Proteomes" id="UP000185663">
    <property type="component" value="Chromosome I"/>
</dbReference>
<sequence length="268" mass="27649">MLVLLPPSEGKTAPTTGAPFTLEKLSHPTLNAHRRAVLDVLADVSARPDALELLGVGAGVASDVERNLHLDGAPTAPASSVYTGVLYAAAGLDALRPAAAERADRSVLTISALWGAVAPGDLIPAYRLSMGTLPGLGKLATTWRPHLSGALDARAGGDVVVDCRSAPYAAAWKPPADADWVAVKVVREVAGVRKVVSHNAKHTRGVLTGHLLQRPGEPTSADELLKATEELVGTTVGTEVGSGLHYTLLEAGLSASGRGPRTLELLIS</sequence>
<proteinExistence type="predicted"/>